<gene>
    <name evidence="4" type="ORF">IFO69_07540</name>
</gene>
<proteinExistence type="predicted"/>
<sequence length="165" mass="18433">MNITYRPIQKKDNLAVKELIQNVFVEFDAPREGTVFADPEMEDLFGLFEKTPKSIFYVAEKEGEVLGCCGVYPTEGLPPNVAEMVKLYLSSGARGKGIGKTLMDKCMESAQAFGFGSLYIESIPEFENAVKLYERQGFVRLKKPLGDTGHFTCSIWMLKNLGLQS</sequence>
<dbReference type="RefSeq" id="WP_192009451.1">
    <property type="nucleotide sequence ID" value="NZ_JACYTQ010000002.1"/>
</dbReference>
<dbReference type="Pfam" id="PF00583">
    <property type="entry name" value="Acetyltransf_1"/>
    <property type="match status" value="1"/>
</dbReference>
<dbReference type="InterPro" id="IPR050832">
    <property type="entry name" value="Bact_Acetyltransf"/>
</dbReference>
<keyword evidence="2" id="KW-0012">Acyltransferase</keyword>
<keyword evidence="5" id="KW-1185">Reference proteome</keyword>
<evidence type="ECO:0000313" key="5">
    <source>
        <dbReference type="Proteomes" id="UP000647133"/>
    </source>
</evidence>
<accession>A0ABR9AIH3</accession>
<evidence type="ECO:0000256" key="1">
    <source>
        <dbReference type="ARBA" id="ARBA00022679"/>
    </source>
</evidence>
<dbReference type="EMBL" id="JACYTQ010000002">
    <property type="protein sequence ID" value="MBD8488591.1"/>
    <property type="molecule type" value="Genomic_DNA"/>
</dbReference>
<evidence type="ECO:0000256" key="2">
    <source>
        <dbReference type="ARBA" id="ARBA00023315"/>
    </source>
</evidence>
<reference evidence="4 5" key="1">
    <citation type="submission" date="2020-09" db="EMBL/GenBank/DDBJ databases">
        <title>Echinicola sp. CAU 1574 isolated from sand of Sido Beach.</title>
        <authorList>
            <person name="Kim W."/>
        </authorList>
    </citation>
    <scope>NUCLEOTIDE SEQUENCE [LARGE SCALE GENOMIC DNA]</scope>
    <source>
        <strain evidence="4 5">CAU 1574</strain>
    </source>
</reference>
<name>A0ABR9AIH3_9BACT</name>
<evidence type="ECO:0000313" key="4">
    <source>
        <dbReference type="EMBL" id="MBD8488591.1"/>
    </source>
</evidence>
<dbReference type="PANTHER" id="PTHR43877">
    <property type="entry name" value="AMINOALKYLPHOSPHONATE N-ACETYLTRANSFERASE-RELATED-RELATED"/>
    <property type="match status" value="1"/>
</dbReference>
<dbReference type="Proteomes" id="UP000647133">
    <property type="component" value="Unassembled WGS sequence"/>
</dbReference>
<protein>
    <submittedName>
        <fullName evidence="4">GNAT family N-acetyltransferase</fullName>
    </submittedName>
</protein>
<dbReference type="SUPFAM" id="SSF55729">
    <property type="entry name" value="Acyl-CoA N-acyltransferases (Nat)"/>
    <property type="match status" value="1"/>
</dbReference>
<dbReference type="CDD" id="cd04301">
    <property type="entry name" value="NAT_SF"/>
    <property type="match status" value="1"/>
</dbReference>
<feature type="domain" description="N-acetyltransferase" evidence="3">
    <location>
        <begin position="3"/>
        <end position="162"/>
    </location>
</feature>
<keyword evidence="1" id="KW-0808">Transferase</keyword>
<dbReference type="PROSITE" id="PS51186">
    <property type="entry name" value="GNAT"/>
    <property type="match status" value="1"/>
</dbReference>
<evidence type="ECO:0000259" key="3">
    <source>
        <dbReference type="PROSITE" id="PS51186"/>
    </source>
</evidence>
<dbReference type="PANTHER" id="PTHR43877:SF2">
    <property type="entry name" value="AMINOALKYLPHOSPHONATE N-ACETYLTRANSFERASE-RELATED"/>
    <property type="match status" value="1"/>
</dbReference>
<dbReference type="InterPro" id="IPR000182">
    <property type="entry name" value="GNAT_dom"/>
</dbReference>
<organism evidence="4 5">
    <name type="scientific">Echinicola arenosa</name>
    <dbReference type="NCBI Taxonomy" id="2774144"/>
    <lineage>
        <taxon>Bacteria</taxon>
        <taxon>Pseudomonadati</taxon>
        <taxon>Bacteroidota</taxon>
        <taxon>Cytophagia</taxon>
        <taxon>Cytophagales</taxon>
        <taxon>Cyclobacteriaceae</taxon>
        <taxon>Echinicola</taxon>
    </lineage>
</organism>
<comment type="caution">
    <text evidence="4">The sequence shown here is derived from an EMBL/GenBank/DDBJ whole genome shotgun (WGS) entry which is preliminary data.</text>
</comment>
<dbReference type="Gene3D" id="3.40.630.30">
    <property type="match status" value="1"/>
</dbReference>
<dbReference type="InterPro" id="IPR016181">
    <property type="entry name" value="Acyl_CoA_acyltransferase"/>
</dbReference>